<dbReference type="InterPro" id="IPR036390">
    <property type="entry name" value="WH_DNA-bd_sf"/>
</dbReference>
<evidence type="ECO:0000313" key="2">
    <source>
        <dbReference type="EMBL" id="MBP2320842.1"/>
    </source>
</evidence>
<dbReference type="InterPro" id="IPR039422">
    <property type="entry name" value="MarR/SlyA-like"/>
</dbReference>
<dbReference type="PANTHER" id="PTHR33164:SF99">
    <property type="entry name" value="MARR FAMILY REGULATORY PROTEIN"/>
    <property type="match status" value="1"/>
</dbReference>
<dbReference type="SUPFAM" id="SSF46785">
    <property type="entry name" value="Winged helix' DNA-binding domain"/>
    <property type="match status" value="1"/>
</dbReference>
<dbReference type="GO" id="GO:0003677">
    <property type="term" value="F:DNA binding"/>
    <property type="evidence" value="ECO:0007669"/>
    <property type="project" value="UniProtKB-KW"/>
</dbReference>
<keyword evidence="3" id="KW-1185">Reference proteome</keyword>
<evidence type="ECO:0000259" key="1">
    <source>
        <dbReference type="PROSITE" id="PS50995"/>
    </source>
</evidence>
<reference evidence="2 3" key="1">
    <citation type="submission" date="2021-03" db="EMBL/GenBank/DDBJ databases">
        <title>Sequencing the genomes of 1000 actinobacteria strains.</title>
        <authorList>
            <person name="Klenk H.-P."/>
        </authorList>
    </citation>
    <scope>NUCLEOTIDE SEQUENCE [LARGE SCALE GENOMIC DNA]</scope>
    <source>
        <strain evidence="2 3">DSM 46670</strain>
    </source>
</reference>
<name>A0ABS4T8V2_9PSEU</name>
<dbReference type="Proteomes" id="UP001519332">
    <property type="component" value="Unassembled WGS sequence"/>
</dbReference>
<comment type="caution">
    <text evidence="2">The sequence shown here is derived from an EMBL/GenBank/DDBJ whole genome shotgun (WGS) entry which is preliminary data.</text>
</comment>
<keyword evidence="2" id="KW-0238">DNA-binding</keyword>
<accession>A0ABS4T8V2</accession>
<feature type="domain" description="HTH marR-type" evidence="1">
    <location>
        <begin position="11"/>
        <end position="147"/>
    </location>
</feature>
<gene>
    <name evidence="2" type="ORF">JOF56_001227</name>
</gene>
<dbReference type="EMBL" id="JAGINW010000001">
    <property type="protein sequence ID" value="MBP2320842.1"/>
    <property type="molecule type" value="Genomic_DNA"/>
</dbReference>
<dbReference type="InterPro" id="IPR000835">
    <property type="entry name" value="HTH_MarR-typ"/>
</dbReference>
<dbReference type="PANTHER" id="PTHR33164">
    <property type="entry name" value="TRANSCRIPTIONAL REGULATOR, MARR FAMILY"/>
    <property type="match status" value="1"/>
</dbReference>
<dbReference type="Pfam" id="PF01047">
    <property type="entry name" value="MarR"/>
    <property type="match status" value="1"/>
</dbReference>
<dbReference type="RefSeq" id="WP_209635338.1">
    <property type="nucleotide sequence ID" value="NZ_JAGINW010000001.1"/>
</dbReference>
<sequence>MSEPRWLDEAEDRAWRGYRRMFLLLNAQVNRELAQQSGLSEPDYDVLSTLSEARDHRYRLKKLAERMLWSQSRLSHHVTRMQQRGLVTREECTDDARGATILLTQAGRRAIEAAAPLHVESVRRHFFDHLTREQIEILGDATNAVVSALKTPDPA</sequence>
<evidence type="ECO:0000313" key="3">
    <source>
        <dbReference type="Proteomes" id="UP001519332"/>
    </source>
</evidence>
<organism evidence="2 3">
    <name type="scientific">Kibdelosporangium banguiense</name>
    <dbReference type="NCBI Taxonomy" id="1365924"/>
    <lineage>
        <taxon>Bacteria</taxon>
        <taxon>Bacillati</taxon>
        <taxon>Actinomycetota</taxon>
        <taxon>Actinomycetes</taxon>
        <taxon>Pseudonocardiales</taxon>
        <taxon>Pseudonocardiaceae</taxon>
        <taxon>Kibdelosporangium</taxon>
    </lineage>
</organism>
<protein>
    <submittedName>
        <fullName evidence="2">DNA-binding MarR family transcriptional regulator</fullName>
    </submittedName>
</protein>
<dbReference type="SMART" id="SM00347">
    <property type="entry name" value="HTH_MARR"/>
    <property type="match status" value="1"/>
</dbReference>
<dbReference type="InterPro" id="IPR036388">
    <property type="entry name" value="WH-like_DNA-bd_sf"/>
</dbReference>
<proteinExistence type="predicted"/>
<dbReference type="Gene3D" id="1.10.10.10">
    <property type="entry name" value="Winged helix-like DNA-binding domain superfamily/Winged helix DNA-binding domain"/>
    <property type="match status" value="1"/>
</dbReference>
<dbReference type="PROSITE" id="PS50995">
    <property type="entry name" value="HTH_MARR_2"/>
    <property type="match status" value="1"/>
</dbReference>